<evidence type="ECO:0000313" key="7">
    <source>
        <dbReference type="Proteomes" id="UP000636010"/>
    </source>
</evidence>
<dbReference type="InterPro" id="IPR029055">
    <property type="entry name" value="Ntn_hydrolases_N"/>
</dbReference>
<organism evidence="6 7">
    <name type="scientific">Marivirga lumbricoides</name>
    <dbReference type="NCBI Taxonomy" id="1046115"/>
    <lineage>
        <taxon>Bacteria</taxon>
        <taxon>Pseudomonadati</taxon>
        <taxon>Bacteroidota</taxon>
        <taxon>Cytophagia</taxon>
        <taxon>Cytophagales</taxon>
        <taxon>Marivirgaceae</taxon>
        <taxon>Marivirga</taxon>
    </lineage>
</organism>
<sequence length="714" mass="81269">MNVKIKYLLFSLWVAISCACNRINSELSETEKLANAVTIYRDTYGIPHVKGETDESTIFGFAYARAEDHFERIENSLIESIGRLAEVRGEAGKANDVRVKAFEIERLSKEEYKILDPKVKKLCDAYAMGLNYYMENNPEVKPQLLTHIEPWFILAEYRGNAFPALGQVRLNDDMIVEYLMDDIKSIGSNAFALSGKKTKSNNAMLVINPHHNYEGLYEAHLMSEEGLNFYGMVGNGGGILPVMGNNEHLGWSWTVNRPDVADTYEIKFDHPEDSSLYQLGEDYAKVETYQDSIKIKTDSGFIQQKVNFRKTIHGPILTESETGKPISVKIAGLEKGGMLNQLYRMALSKDLASFKDALRLNSLIIHNITYADDQGNILYLYNGIIPRRDTSLNWQAPVDGSLKKSQWQGYHALEELPQLLNPDCGYVQNCNNSPFNTTINENPDPANYPDYMTYYQPNTNRGLRAMIMLDTLEDVTIASLEAAKFDTYVQNANENLQDLMKEVMEVNETDPERIAKIEEPLKLLQSWDKYSSSESVETSLYYIWTFKSYHQRRIGTKLYNLVAFEEAIEKLKNEKGSWKVPWGEIYRHQRTLNSEQYSFDSLETSYPINGGISMTGIMFASSGIFEGYLPDVGLKGLNIRAHSGDSYVSIVEFGDEVKAKSIIPYGQSDHPDSDHYDDQAELYAKGKLKPVFFTEKEIQENLKVKYHPGSIKWK</sequence>
<name>A0ABQ1L797_9BACT</name>
<comment type="caution">
    <text evidence="6">The sequence shown here is derived from an EMBL/GenBank/DDBJ whole genome shotgun (WGS) entry which is preliminary data.</text>
</comment>
<dbReference type="Gene3D" id="2.30.120.10">
    <property type="match status" value="1"/>
</dbReference>
<dbReference type="EMBL" id="BMEC01000001">
    <property type="protein sequence ID" value="GGC19629.1"/>
    <property type="molecule type" value="Genomic_DNA"/>
</dbReference>
<evidence type="ECO:0000313" key="6">
    <source>
        <dbReference type="EMBL" id="GGC19629.1"/>
    </source>
</evidence>
<dbReference type="InterPro" id="IPR014395">
    <property type="entry name" value="Pen/GL7ACA/AHL_acylase"/>
</dbReference>
<feature type="chain" id="PRO_5045708410" evidence="5">
    <location>
        <begin position="20"/>
        <end position="714"/>
    </location>
</feature>
<protein>
    <submittedName>
        <fullName evidence="6">Penicillin amidase</fullName>
    </submittedName>
</protein>
<dbReference type="InterPro" id="IPR023343">
    <property type="entry name" value="Penicillin_amidase_dom1"/>
</dbReference>
<dbReference type="Gene3D" id="1.10.439.10">
    <property type="entry name" value="Penicillin Amidohydrolase, domain 1"/>
    <property type="match status" value="1"/>
</dbReference>
<proteinExistence type="inferred from homology"/>
<dbReference type="RefSeq" id="WP_188459826.1">
    <property type="nucleotide sequence ID" value="NZ_BAABHU010000001.1"/>
</dbReference>
<dbReference type="InterPro" id="IPR043146">
    <property type="entry name" value="Penicillin_amidase_N_B-knob"/>
</dbReference>
<gene>
    <name evidence="6" type="ORF">GCM10011506_00850</name>
</gene>
<evidence type="ECO:0000256" key="5">
    <source>
        <dbReference type="SAM" id="SignalP"/>
    </source>
</evidence>
<reference evidence="7" key="1">
    <citation type="journal article" date="2019" name="Int. J. Syst. Evol. Microbiol.">
        <title>The Global Catalogue of Microorganisms (GCM) 10K type strain sequencing project: providing services to taxonomists for standard genome sequencing and annotation.</title>
        <authorList>
            <consortium name="The Broad Institute Genomics Platform"/>
            <consortium name="The Broad Institute Genome Sequencing Center for Infectious Disease"/>
            <person name="Wu L."/>
            <person name="Ma J."/>
        </authorList>
    </citation>
    <scope>NUCLEOTIDE SEQUENCE [LARGE SCALE GENOMIC DNA]</scope>
    <source>
        <strain evidence="7">CGMCC 1.10832</strain>
    </source>
</reference>
<evidence type="ECO:0000256" key="4">
    <source>
        <dbReference type="ARBA" id="ARBA00023145"/>
    </source>
</evidence>
<dbReference type="SUPFAM" id="SSF56235">
    <property type="entry name" value="N-terminal nucleophile aminohydrolases (Ntn hydrolases)"/>
    <property type="match status" value="1"/>
</dbReference>
<keyword evidence="4" id="KW-0865">Zymogen</keyword>
<dbReference type="PIRSF" id="PIRSF001227">
    <property type="entry name" value="Pen_acylase"/>
    <property type="match status" value="1"/>
</dbReference>
<feature type="signal peptide" evidence="5">
    <location>
        <begin position="1"/>
        <end position="19"/>
    </location>
</feature>
<dbReference type="PANTHER" id="PTHR34218">
    <property type="entry name" value="PEPTIDASE S45 PENICILLIN AMIDASE"/>
    <property type="match status" value="1"/>
</dbReference>
<dbReference type="Gene3D" id="1.10.1400.10">
    <property type="match status" value="1"/>
</dbReference>
<keyword evidence="3" id="KW-0378">Hydrolase</keyword>
<dbReference type="PANTHER" id="PTHR34218:SF3">
    <property type="entry name" value="ACYL-HOMOSERINE LACTONE ACYLASE PVDQ"/>
    <property type="match status" value="1"/>
</dbReference>
<comment type="similarity">
    <text evidence="1">Belongs to the peptidase S45 family.</text>
</comment>
<evidence type="ECO:0000256" key="2">
    <source>
        <dbReference type="ARBA" id="ARBA00022729"/>
    </source>
</evidence>
<accession>A0ABQ1L797</accession>
<dbReference type="Proteomes" id="UP000636010">
    <property type="component" value="Unassembled WGS sequence"/>
</dbReference>
<dbReference type="InterPro" id="IPR002692">
    <property type="entry name" value="S45"/>
</dbReference>
<dbReference type="Pfam" id="PF01804">
    <property type="entry name" value="Penicil_amidase"/>
    <property type="match status" value="1"/>
</dbReference>
<evidence type="ECO:0000256" key="3">
    <source>
        <dbReference type="ARBA" id="ARBA00022801"/>
    </source>
</evidence>
<dbReference type="PROSITE" id="PS51257">
    <property type="entry name" value="PROKAR_LIPOPROTEIN"/>
    <property type="match status" value="1"/>
</dbReference>
<evidence type="ECO:0000256" key="1">
    <source>
        <dbReference type="ARBA" id="ARBA00006586"/>
    </source>
</evidence>
<keyword evidence="2 5" id="KW-0732">Signal</keyword>
<keyword evidence="7" id="KW-1185">Reference proteome</keyword>
<dbReference type="Gene3D" id="3.60.20.10">
    <property type="entry name" value="Glutamine Phosphoribosylpyrophosphate, subunit 1, domain 1"/>
    <property type="match status" value="1"/>
</dbReference>
<dbReference type="InterPro" id="IPR043147">
    <property type="entry name" value="Penicillin_amidase_A-knob"/>
</dbReference>